<reference evidence="2" key="1">
    <citation type="journal article" date="2019" name="Int. J. Syst. Evol. Microbiol.">
        <title>The Global Catalogue of Microorganisms (GCM) 10K type strain sequencing project: providing services to taxonomists for standard genome sequencing and annotation.</title>
        <authorList>
            <consortium name="The Broad Institute Genomics Platform"/>
            <consortium name="The Broad Institute Genome Sequencing Center for Infectious Disease"/>
            <person name="Wu L."/>
            <person name="Ma J."/>
        </authorList>
    </citation>
    <scope>NUCLEOTIDE SEQUENCE [LARGE SCALE GENOMIC DNA]</scope>
    <source>
        <strain evidence="2">CGMCC 1.15931</strain>
    </source>
</reference>
<sequence>MDVIAHVLPAGTWAFACWDFPEFETFKRSVLNTAGFSAMQDKKSAEVNALFDMVSAVQNELKPAAEARQMWWGVL</sequence>
<comment type="caution">
    <text evidence="1">The sequence shown here is derived from an EMBL/GenBank/DDBJ whole genome shotgun (WGS) entry which is preliminary data.</text>
</comment>
<protein>
    <submittedName>
        <fullName evidence="1">Uncharacterized protein</fullName>
    </submittedName>
</protein>
<dbReference type="EMBL" id="BMKG01000008">
    <property type="protein sequence ID" value="GGB99145.1"/>
    <property type="molecule type" value="Genomic_DNA"/>
</dbReference>
<evidence type="ECO:0000313" key="1">
    <source>
        <dbReference type="EMBL" id="GGB99145.1"/>
    </source>
</evidence>
<dbReference type="Proteomes" id="UP000622638">
    <property type="component" value="Unassembled WGS sequence"/>
</dbReference>
<keyword evidence="2" id="KW-1185">Reference proteome</keyword>
<name>A0ABQ1KG58_9BURK</name>
<accession>A0ABQ1KG58</accession>
<proteinExistence type="predicted"/>
<organism evidence="1 2">
    <name type="scientific">Pseudoduganella buxea</name>
    <dbReference type="NCBI Taxonomy" id="1949069"/>
    <lineage>
        <taxon>Bacteria</taxon>
        <taxon>Pseudomonadati</taxon>
        <taxon>Pseudomonadota</taxon>
        <taxon>Betaproteobacteria</taxon>
        <taxon>Burkholderiales</taxon>
        <taxon>Oxalobacteraceae</taxon>
        <taxon>Telluria group</taxon>
        <taxon>Pseudoduganella</taxon>
    </lineage>
</organism>
<evidence type="ECO:0000313" key="2">
    <source>
        <dbReference type="Proteomes" id="UP000622638"/>
    </source>
</evidence>
<gene>
    <name evidence="1" type="ORF">GCM10011572_21360</name>
</gene>